<evidence type="ECO:0000259" key="1">
    <source>
        <dbReference type="Pfam" id="PF05699"/>
    </source>
</evidence>
<dbReference type="Pfam" id="PF05699">
    <property type="entry name" value="Dimer_Tnp_hAT"/>
    <property type="match status" value="1"/>
</dbReference>
<proteinExistence type="predicted"/>
<organism evidence="2 3">
    <name type="scientific">Macrosiphum euphorbiae</name>
    <name type="common">potato aphid</name>
    <dbReference type="NCBI Taxonomy" id="13131"/>
    <lineage>
        <taxon>Eukaryota</taxon>
        <taxon>Metazoa</taxon>
        <taxon>Ecdysozoa</taxon>
        <taxon>Arthropoda</taxon>
        <taxon>Hexapoda</taxon>
        <taxon>Insecta</taxon>
        <taxon>Pterygota</taxon>
        <taxon>Neoptera</taxon>
        <taxon>Paraneoptera</taxon>
        <taxon>Hemiptera</taxon>
        <taxon>Sternorrhyncha</taxon>
        <taxon>Aphidomorpha</taxon>
        <taxon>Aphidoidea</taxon>
        <taxon>Aphididae</taxon>
        <taxon>Macrosiphini</taxon>
        <taxon>Macrosiphum</taxon>
    </lineage>
</organism>
<evidence type="ECO:0000313" key="2">
    <source>
        <dbReference type="EMBL" id="CAI6357809.1"/>
    </source>
</evidence>
<dbReference type="PANTHER" id="PTHR46289">
    <property type="entry name" value="52 KDA REPRESSOR OF THE INHIBITOR OF THE PROTEIN KINASE-LIKE PROTEIN-RELATED"/>
    <property type="match status" value="1"/>
</dbReference>
<protein>
    <recommendedName>
        <fullName evidence="1">HAT C-terminal dimerisation domain-containing protein</fullName>
    </recommendedName>
</protein>
<dbReference type="SUPFAM" id="SSF53098">
    <property type="entry name" value="Ribonuclease H-like"/>
    <property type="match status" value="1"/>
</dbReference>
<evidence type="ECO:0000313" key="3">
    <source>
        <dbReference type="Proteomes" id="UP001160148"/>
    </source>
</evidence>
<name>A0AAV0WP43_9HEMI</name>
<keyword evidence="3" id="KW-1185">Reference proteome</keyword>
<comment type="caution">
    <text evidence="2">The sequence shown here is derived from an EMBL/GenBank/DDBJ whole genome shotgun (WGS) entry which is preliminary data.</text>
</comment>
<dbReference type="EMBL" id="CARXXK010000002">
    <property type="protein sequence ID" value="CAI6357809.1"/>
    <property type="molecule type" value="Genomic_DNA"/>
</dbReference>
<reference evidence="2 3" key="1">
    <citation type="submission" date="2023-01" db="EMBL/GenBank/DDBJ databases">
        <authorList>
            <person name="Whitehead M."/>
        </authorList>
    </citation>
    <scope>NUCLEOTIDE SEQUENCE [LARGE SCALE GENOMIC DNA]</scope>
</reference>
<dbReference type="AlphaFoldDB" id="A0AAV0WP43"/>
<dbReference type="GO" id="GO:0046983">
    <property type="term" value="F:protein dimerization activity"/>
    <property type="evidence" value="ECO:0007669"/>
    <property type="project" value="InterPro"/>
</dbReference>
<feature type="domain" description="HAT C-terminal dimerisation" evidence="1">
    <location>
        <begin position="48"/>
        <end position="122"/>
    </location>
</feature>
<sequence length="143" mass="16825">MLFKNELDNNNNNILQLIDFYKDSDNLSEPDIVIAEIKMWKNVLKRTEEDQKPKTVIQFLQFCDEDLFPNIYKLIKILCLLPVTTCTSERSFSSLKNLKTYLRNTVSEDRLNGLAMLNIHRNEILTPDDIIEELVKKSRTLKF</sequence>
<accession>A0AAV0WP43</accession>
<dbReference type="PANTHER" id="PTHR46289:SF14">
    <property type="entry name" value="DUF4371 DOMAIN-CONTAINING PROTEIN"/>
    <property type="match status" value="1"/>
</dbReference>
<dbReference type="InterPro" id="IPR052958">
    <property type="entry name" value="IFN-induced_PKR_regulator"/>
</dbReference>
<dbReference type="InterPro" id="IPR012337">
    <property type="entry name" value="RNaseH-like_sf"/>
</dbReference>
<gene>
    <name evidence="2" type="ORF">MEUPH1_LOCUS13397</name>
</gene>
<dbReference type="InterPro" id="IPR008906">
    <property type="entry name" value="HATC_C_dom"/>
</dbReference>
<dbReference type="Proteomes" id="UP001160148">
    <property type="component" value="Unassembled WGS sequence"/>
</dbReference>